<name>A0A7W6BXJ8_9HYPH</name>
<dbReference type="RefSeq" id="WP_090966162.1">
    <property type="nucleotide sequence ID" value="NZ_FOOA01000025.1"/>
</dbReference>
<dbReference type="AlphaFoldDB" id="A0A7W6BXJ8"/>
<organism evidence="2 3">
    <name type="scientific">Aureimonas phyllosphaerae</name>
    <dbReference type="NCBI Taxonomy" id="1166078"/>
    <lineage>
        <taxon>Bacteria</taxon>
        <taxon>Pseudomonadati</taxon>
        <taxon>Pseudomonadota</taxon>
        <taxon>Alphaproteobacteria</taxon>
        <taxon>Hyphomicrobiales</taxon>
        <taxon>Aurantimonadaceae</taxon>
        <taxon>Aureimonas</taxon>
    </lineage>
</organism>
<evidence type="ECO:0008006" key="4">
    <source>
        <dbReference type="Google" id="ProtNLM"/>
    </source>
</evidence>
<proteinExistence type="predicted"/>
<accession>A0A7W6BXJ8</accession>
<dbReference type="Proteomes" id="UP000531216">
    <property type="component" value="Unassembled WGS sequence"/>
</dbReference>
<evidence type="ECO:0000313" key="2">
    <source>
        <dbReference type="EMBL" id="MBB3937929.1"/>
    </source>
</evidence>
<feature type="compositionally biased region" description="Gly residues" evidence="1">
    <location>
        <begin position="9"/>
        <end position="20"/>
    </location>
</feature>
<comment type="caution">
    <text evidence="2">The sequence shown here is derived from an EMBL/GenBank/DDBJ whole genome shotgun (WGS) entry which is preliminary data.</text>
</comment>
<dbReference type="EMBL" id="JACIDO010000013">
    <property type="protein sequence ID" value="MBB3937929.1"/>
    <property type="molecule type" value="Genomic_DNA"/>
</dbReference>
<feature type="region of interest" description="Disordered" evidence="1">
    <location>
        <begin position="1"/>
        <end position="25"/>
    </location>
</feature>
<gene>
    <name evidence="2" type="ORF">GGR05_004098</name>
</gene>
<dbReference type="OrthoDB" id="18875at255475"/>
<evidence type="ECO:0000313" key="3">
    <source>
        <dbReference type="Proteomes" id="UP000531216"/>
    </source>
</evidence>
<evidence type="ECO:0000256" key="1">
    <source>
        <dbReference type="SAM" id="MobiDB-lite"/>
    </source>
</evidence>
<protein>
    <recommendedName>
        <fullName evidence="4">Rho termination factor, N-terminal domain</fullName>
    </recommendedName>
</protein>
<keyword evidence="3" id="KW-1185">Reference proteome</keyword>
<sequence length="73" mass="7507">MGTVKKPGFYGGRFHQGGQGTEAETITDEVEADAVDLDTKSRDELVALAGQRGVTVKAADTKADIVAAINGAS</sequence>
<reference evidence="2 3" key="1">
    <citation type="submission" date="2020-08" db="EMBL/GenBank/DDBJ databases">
        <title>Genomic Encyclopedia of Type Strains, Phase IV (KMG-IV): sequencing the most valuable type-strain genomes for metagenomic binning, comparative biology and taxonomic classification.</title>
        <authorList>
            <person name="Goeker M."/>
        </authorList>
    </citation>
    <scope>NUCLEOTIDE SEQUENCE [LARGE SCALE GENOMIC DNA]</scope>
    <source>
        <strain evidence="2 3">DSM 25024</strain>
    </source>
</reference>